<gene>
    <name evidence="1" type="ORF">ACFFUV_23155</name>
</gene>
<dbReference type="EMBL" id="JBHMEP010000030">
    <property type="protein sequence ID" value="MFB9137851.1"/>
    <property type="molecule type" value="Genomic_DNA"/>
</dbReference>
<comment type="caution">
    <text evidence="1">The sequence shown here is derived from an EMBL/GenBank/DDBJ whole genome shotgun (WGS) entry which is preliminary data.</text>
</comment>
<keyword evidence="2" id="KW-1185">Reference proteome</keyword>
<organism evidence="1 2">
    <name type="scientific">Vibrio olivae</name>
    <dbReference type="NCBI Taxonomy" id="1243002"/>
    <lineage>
        <taxon>Bacteria</taxon>
        <taxon>Pseudomonadati</taxon>
        <taxon>Pseudomonadota</taxon>
        <taxon>Gammaproteobacteria</taxon>
        <taxon>Vibrionales</taxon>
        <taxon>Vibrionaceae</taxon>
        <taxon>Vibrio</taxon>
    </lineage>
</organism>
<dbReference type="Proteomes" id="UP001589645">
    <property type="component" value="Unassembled WGS sequence"/>
</dbReference>
<name>A0ABV5HUA4_9VIBR</name>
<dbReference type="RefSeq" id="WP_390198239.1">
    <property type="nucleotide sequence ID" value="NZ_JBHMEP010000030.1"/>
</dbReference>
<protein>
    <recommendedName>
        <fullName evidence="3">YopX protein domain-containing protein</fullName>
    </recommendedName>
</protein>
<proteinExistence type="predicted"/>
<evidence type="ECO:0000313" key="2">
    <source>
        <dbReference type="Proteomes" id="UP001589645"/>
    </source>
</evidence>
<accession>A0ABV5HUA4</accession>
<sequence>MGKGYYWIEPVDRTLNDFQFYKARIVGDPEYDEKHHRVILRTDKYFPVGSIFHVLNDPEMFVIERKFKTWGNKYVIKPCEGEWEWESVQKLKDKAIIFRSGFLHGDGGL</sequence>
<evidence type="ECO:0000313" key="1">
    <source>
        <dbReference type="EMBL" id="MFB9137851.1"/>
    </source>
</evidence>
<evidence type="ECO:0008006" key="3">
    <source>
        <dbReference type="Google" id="ProtNLM"/>
    </source>
</evidence>
<reference evidence="1 2" key="1">
    <citation type="submission" date="2024-09" db="EMBL/GenBank/DDBJ databases">
        <authorList>
            <person name="Sun Q."/>
            <person name="Mori K."/>
        </authorList>
    </citation>
    <scope>NUCLEOTIDE SEQUENCE [LARGE SCALE GENOMIC DNA]</scope>
    <source>
        <strain evidence="1 2">CECT 8064</strain>
    </source>
</reference>